<reference evidence="1" key="1">
    <citation type="submission" date="2024-02" db="EMBL/GenBank/DDBJ databases">
        <title>Metagenome Assembled Genome of Zalaria obscura JY119.</title>
        <authorList>
            <person name="Vighnesh L."/>
            <person name="Jagadeeshwari U."/>
            <person name="Venkata Ramana C."/>
            <person name="Sasikala C."/>
        </authorList>
    </citation>
    <scope>NUCLEOTIDE SEQUENCE</scope>
    <source>
        <strain evidence="1">JY119</strain>
    </source>
</reference>
<protein>
    <submittedName>
        <fullName evidence="1">Uncharacterized protein</fullName>
    </submittedName>
</protein>
<dbReference type="Proteomes" id="UP001320706">
    <property type="component" value="Unassembled WGS sequence"/>
</dbReference>
<name>A0ACC3SPL7_9PEZI</name>
<organism evidence="1 2">
    <name type="scientific">Zalaria obscura</name>
    <dbReference type="NCBI Taxonomy" id="2024903"/>
    <lineage>
        <taxon>Eukaryota</taxon>
        <taxon>Fungi</taxon>
        <taxon>Dikarya</taxon>
        <taxon>Ascomycota</taxon>
        <taxon>Pezizomycotina</taxon>
        <taxon>Dothideomycetes</taxon>
        <taxon>Dothideomycetidae</taxon>
        <taxon>Dothideales</taxon>
        <taxon>Zalariaceae</taxon>
        <taxon>Zalaria</taxon>
    </lineage>
</organism>
<dbReference type="EMBL" id="JAMKPW020000002">
    <property type="protein sequence ID" value="KAK8219965.1"/>
    <property type="molecule type" value="Genomic_DNA"/>
</dbReference>
<evidence type="ECO:0000313" key="1">
    <source>
        <dbReference type="EMBL" id="KAK8219965.1"/>
    </source>
</evidence>
<gene>
    <name evidence="1" type="ORF">M8818_000381</name>
</gene>
<proteinExistence type="predicted"/>
<accession>A0ACC3SPL7</accession>
<sequence>MQHLTRTLPASWYRSEPLYQLERRAVLLKSWYLLGPLTRFKPGSSVQYEFGQVPITVRKSSSSPDLSSEGITVVSDQDGTSLRHHVTPTGLVFSTISASAPTFHNFFPDLEPLLARVDFTRLPHRRSIKYEGNFNWKTMVDGYQECLHCQYTHPSFSVLYPPTFYAVENHVNFSQHIADPAKREDGLFLYFFPLETLNVYGGGMSSFRVCPTEKPGVTRMEFDYYHLEDADSAKFEEYFKFVRQVALEDFELCEKAQENLEKGVYNEGILNPVKENGVAFYQQQILERVTAQYEMEKSAMTATENQSPDASMAVGAKSVQAAA</sequence>
<evidence type="ECO:0000313" key="2">
    <source>
        <dbReference type="Proteomes" id="UP001320706"/>
    </source>
</evidence>
<comment type="caution">
    <text evidence="1">The sequence shown here is derived from an EMBL/GenBank/DDBJ whole genome shotgun (WGS) entry which is preliminary data.</text>
</comment>
<keyword evidence="2" id="KW-1185">Reference proteome</keyword>